<gene>
    <name evidence="3" type="ORF">QYE76_066385</name>
</gene>
<name>A0AAD8SAX3_LOLMU</name>
<dbReference type="InterPro" id="IPR018848">
    <property type="entry name" value="WIYLD_domain"/>
</dbReference>
<dbReference type="AlphaFoldDB" id="A0AAD8SAX3"/>
<proteinExistence type="predicted"/>
<feature type="compositionally biased region" description="Acidic residues" evidence="1">
    <location>
        <begin position="104"/>
        <end position="115"/>
    </location>
</feature>
<dbReference type="PANTHER" id="PTHR34271">
    <property type="entry name" value="NUCLEOLAR HISTONE METHYLTRANSFERASE-RELATED PROTEIN"/>
    <property type="match status" value="1"/>
</dbReference>
<feature type="region of interest" description="Disordered" evidence="1">
    <location>
        <begin position="77"/>
        <end position="115"/>
    </location>
</feature>
<dbReference type="EMBL" id="JAUUTY010000004">
    <property type="protein sequence ID" value="KAK1648580.1"/>
    <property type="molecule type" value="Genomic_DNA"/>
</dbReference>
<dbReference type="Pfam" id="PF10440">
    <property type="entry name" value="WIYLD"/>
    <property type="match status" value="1"/>
</dbReference>
<evidence type="ECO:0000256" key="1">
    <source>
        <dbReference type="SAM" id="MobiDB-lite"/>
    </source>
</evidence>
<protein>
    <recommendedName>
        <fullName evidence="2">WIYLD domain-containing protein</fullName>
    </recommendedName>
</protein>
<sequence length="219" mass="25366">MPRRQKTGDRRIDAAIDHFVPMGFKKVDIRNIVNSLLKNVYGNDGWPFLEENCYHVVQEALLEKQEEEEKLQLQVLQKKQQQQEEEEQQQQDDDEEAQHVQEQQQEEWEDEDVDQQQDAAMVPVVQVHNEEPSNTVLAVEQTEEVIIDPPAPKALPHLAATRSGRTRRPCFGWISESDSDSDYEEFLASRQQVVHVPTAGGDLGKRKRLTRWDVKKEAT</sequence>
<feature type="compositionally biased region" description="Acidic residues" evidence="1">
    <location>
        <begin position="83"/>
        <end position="96"/>
    </location>
</feature>
<keyword evidence="4" id="KW-1185">Reference proteome</keyword>
<accession>A0AAD8SAX3</accession>
<dbReference type="Gene3D" id="1.10.8.850">
    <property type="entry name" value="Histone-lysine N methyltransferase , C-terminal domain-like"/>
    <property type="match status" value="1"/>
</dbReference>
<reference evidence="3" key="1">
    <citation type="submission" date="2023-07" db="EMBL/GenBank/DDBJ databases">
        <title>A chromosome-level genome assembly of Lolium multiflorum.</title>
        <authorList>
            <person name="Chen Y."/>
            <person name="Copetti D."/>
            <person name="Kolliker R."/>
            <person name="Studer B."/>
        </authorList>
    </citation>
    <scope>NUCLEOTIDE SEQUENCE</scope>
    <source>
        <strain evidence="3">02402/16</strain>
        <tissue evidence="3">Leaf</tissue>
    </source>
</reference>
<evidence type="ECO:0000313" key="3">
    <source>
        <dbReference type="EMBL" id="KAK1648580.1"/>
    </source>
</evidence>
<comment type="caution">
    <text evidence="3">The sequence shown here is derived from an EMBL/GenBank/DDBJ whole genome shotgun (WGS) entry which is preliminary data.</text>
</comment>
<dbReference type="PANTHER" id="PTHR34271:SF1">
    <property type="entry name" value="NUCLEOLAR HISTONE METHYLTRANSFERASE-RELATED PROTEIN"/>
    <property type="match status" value="1"/>
</dbReference>
<dbReference type="Proteomes" id="UP001231189">
    <property type="component" value="Unassembled WGS sequence"/>
</dbReference>
<feature type="domain" description="WIYLD" evidence="2">
    <location>
        <begin position="6"/>
        <end position="67"/>
    </location>
</feature>
<evidence type="ECO:0000259" key="2">
    <source>
        <dbReference type="Pfam" id="PF10440"/>
    </source>
</evidence>
<organism evidence="3 4">
    <name type="scientific">Lolium multiflorum</name>
    <name type="common">Italian ryegrass</name>
    <name type="synonym">Lolium perenne subsp. multiflorum</name>
    <dbReference type="NCBI Taxonomy" id="4521"/>
    <lineage>
        <taxon>Eukaryota</taxon>
        <taxon>Viridiplantae</taxon>
        <taxon>Streptophyta</taxon>
        <taxon>Embryophyta</taxon>
        <taxon>Tracheophyta</taxon>
        <taxon>Spermatophyta</taxon>
        <taxon>Magnoliopsida</taxon>
        <taxon>Liliopsida</taxon>
        <taxon>Poales</taxon>
        <taxon>Poaceae</taxon>
        <taxon>BOP clade</taxon>
        <taxon>Pooideae</taxon>
        <taxon>Poodae</taxon>
        <taxon>Poeae</taxon>
        <taxon>Poeae Chloroplast Group 2 (Poeae type)</taxon>
        <taxon>Loliodinae</taxon>
        <taxon>Loliinae</taxon>
        <taxon>Lolium</taxon>
    </lineage>
</organism>
<dbReference type="InterPro" id="IPR043017">
    <property type="entry name" value="WIYLD_dom_sf"/>
</dbReference>
<evidence type="ECO:0000313" key="4">
    <source>
        <dbReference type="Proteomes" id="UP001231189"/>
    </source>
</evidence>